<dbReference type="InParanoid" id="A7S998"/>
<dbReference type="EMBL" id="DS469602">
    <property type="protein sequence ID" value="EDO39718.1"/>
    <property type="molecule type" value="Genomic_DNA"/>
</dbReference>
<evidence type="ECO:0000256" key="1">
    <source>
        <dbReference type="SAM" id="MobiDB-lite"/>
    </source>
</evidence>
<feature type="compositionally biased region" description="Low complexity" evidence="1">
    <location>
        <begin position="118"/>
        <end position="131"/>
    </location>
</feature>
<evidence type="ECO:0000313" key="3">
    <source>
        <dbReference type="Proteomes" id="UP000001593"/>
    </source>
</evidence>
<keyword evidence="3" id="KW-1185">Reference proteome</keyword>
<evidence type="ECO:0000313" key="2">
    <source>
        <dbReference type="EMBL" id="EDO39718.1"/>
    </source>
</evidence>
<accession>A7S998</accession>
<reference evidence="2 3" key="1">
    <citation type="journal article" date="2007" name="Science">
        <title>Sea anemone genome reveals ancestral eumetazoan gene repertoire and genomic organization.</title>
        <authorList>
            <person name="Putnam N.H."/>
            <person name="Srivastava M."/>
            <person name="Hellsten U."/>
            <person name="Dirks B."/>
            <person name="Chapman J."/>
            <person name="Salamov A."/>
            <person name="Terry A."/>
            <person name="Shapiro H."/>
            <person name="Lindquist E."/>
            <person name="Kapitonov V.V."/>
            <person name="Jurka J."/>
            <person name="Genikhovich G."/>
            <person name="Grigoriev I.V."/>
            <person name="Lucas S.M."/>
            <person name="Steele R.E."/>
            <person name="Finnerty J.R."/>
            <person name="Technau U."/>
            <person name="Martindale M.Q."/>
            <person name="Rokhsar D.S."/>
        </authorList>
    </citation>
    <scope>NUCLEOTIDE SEQUENCE [LARGE SCALE GENOMIC DNA]</scope>
    <source>
        <strain evidence="3">CH2 X CH6</strain>
    </source>
</reference>
<dbReference type="eggNOG" id="ENOG502S9TH">
    <property type="taxonomic scope" value="Eukaryota"/>
</dbReference>
<feature type="region of interest" description="Disordered" evidence="1">
    <location>
        <begin position="1"/>
        <end position="131"/>
    </location>
</feature>
<dbReference type="Proteomes" id="UP000001593">
    <property type="component" value="Unassembled WGS sequence"/>
</dbReference>
<name>A7S998_NEMVE</name>
<dbReference type="HOGENOM" id="CLU_560566_0_0_1"/>
<organism evidence="2 3">
    <name type="scientific">Nematostella vectensis</name>
    <name type="common">Starlet sea anemone</name>
    <dbReference type="NCBI Taxonomy" id="45351"/>
    <lineage>
        <taxon>Eukaryota</taxon>
        <taxon>Metazoa</taxon>
        <taxon>Cnidaria</taxon>
        <taxon>Anthozoa</taxon>
        <taxon>Hexacorallia</taxon>
        <taxon>Actiniaria</taxon>
        <taxon>Edwardsiidae</taxon>
        <taxon>Nematostella</taxon>
    </lineage>
</organism>
<protein>
    <submittedName>
        <fullName evidence="2">Uncharacterized protein</fullName>
    </submittedName>
</protein>
<feature type="compositionally biased region" description="Acidic residues" evidence="1">
    <location>
        <begin position="58"/>
        <end position="67"/>
    </location>
</feature>
<sequence length="487" mass="55311">MPTERPTKKPTKPLLPEEEEEEEERRLHPRPTKAKPTAIIRRPTERPTKKPTKPLLPEVEEAEEEEERPTPRPTKAKPTTIKRRPTERPTKKPTKPLLPEGEGEERATPRPTRKPTKKIIPPTNNTMKTKPTTGKDYVVSIKVPRFKNELVTADGVTTWIKNVFKGYHCFQSATFVKSRRLPFTNKRALTLELKFACTGRHLGRLVKAVGGVNIIAISCDTSIVTILSNILECHQTGLCLKTMENISTCQIPICTVPCYFIPMTYTAVYQPVLQHPLLKWQRRYRGSSLYTGLQHYWGSQPLTAYGNMRHTGPQGYIPYGHNTGFQHTGAQGYYPYGQNTGLRHPGPQGHLPYSPIAGLRHTGPQGHAKYGHNTGLRYTGIQGYIPYSHTGLQHTGHQAVTSLGHQKKYLTYLTYHPVTYRVTYDSLNIPLKFNDMNNNPAYGISQPYTRHLPQAVSSKQYSPGKAIKPKQAVKKHYIYRNKHRSIY</sequence>
<dbReference type="STRING" id="45351.A7S998"/>
<gene>
    <name evidence="2" type="ORF">NEMVEDRAFT_v1g208751</name>
</gene>
<proteinExistence type="predicted"/>
<dbReference type="AlphaFoldDB" id="A7S998"/>